<evidence type="ECO:0000259" key="18">
    <source>
        <dbReference type="PROSITE" id="PS50113"/>
    </source>
</evidence>
<dbReference type="Gene3D" id="1.10.510.10">
    <property type="entry name" value="Transferase(Phosphotransferase) domain 1"/>
    <property type="match status" value="1"/>
</dbReference>
<feature type="compositionally biased region" description="Polar residues" evidence="15">
    <location>
        <begin position="20"/>
        <end position="42"/>
    </location>
</feature>
<dbReference type="AlphaFoldDB" id="A0A059UF86"/>
<evidence type="ECO:0000259" key="17">
    <source>
        <dbReference type="PROSITE" id="PS50112"/>
    </source>
</evidence>
<dbReference type="SUPFAM" id="SSF55785">
    <property type="entry name" value="PYP-like sensor domain (PAS domain)"/>
    <property type="match status" value="2"/>
</dbReference>
<evidence type="ECO:0000259" key="16">
    <source>
        <dbReference type="PROSITE" id="PS50011"/>
    </source>
</evidence>
<dbReference type="GO" id="GO:0009882">
    <property type="term" value="F:blue light photoreceptor activity"/>
    <property type="evidence" value="ECO:0007669"/>
    <property type="project" value="UniProtKB-ARBA"/>
</dbReference>
<dbReference type="InterPro" id="IPR008271">
    <property type="entry name" value="Ser/Thr_kinase_AS"/>
</dbReference>
<evidence type="ECO:0000256" key="6">
    <source>
        <dbReference type="ARBA" id="ARBA00022606"/>
    </source>
</evidence>
<comment type="cofactor">
    <cofactor evidence="1">
        <name>FMN</name>
        <dbReference type="ChEBI" id="CHEBI:58210"/>
    </cofactor>
</comment>
<feature type="domain" description="PAC" evidence="18">
    <location>
        <begin position="132"/>
        <end position="186"/>
    </location>
</feature>
<dbReference type="SMART" id="SM00220">
    <property type="entry name" value="S_TKc"/>
    <property type="match status" value="1"/>
</dbReference>
<feature type="binding site" evidence="14">
    <location>
        <position position="543"/>
    </location>
    <ligand>
        <name>ATP</name>
        <dbReference type="ChEBI" id="CHEBI:30616"/>
    </ligand>
</feature>
<comment type="catalytic activity">
    <reaction evidence="13">
        <text>L-seryl-[protein] + ATP = O-phospho-L-seryl-[protein] + ADP + H(+)</text>
        <dbReference type="Rhea" id="RHEA:17989"/>
        <dbReference type="Rhea" id="RHEA-COMP:9863"/>
        <dbReference type="Rhea" id="RHEA-COMP:11604"/>
        <dbReference type="ChEBI" id="CHEBI:15378"/>
        <dbReference type="ChEBI" id="CHEBI:29999"/>
        <dbReference type="ChEBI" id="CHEBI:30616"/>
        <dbReference type="ChEBI" id="CHEBI:83421"/>
        <dbReference type="ChEBI" id="CHEBI:456216"/>
        <dbReference type="EC" id="2.7.11.1"/>
    </reaction>
</comment>
<organism evidence="19">
    <name type="scientific">Entransia fimbriata</name>
    <dbReference type="NCBI Taxonomy" id="130991"/>
    <lineage>
        <taxon>Eukaryota</taxon>
        <taxon>Viridiplantae</taxon>
        <taxon>Streptophyta</taxon>
        <taxon>Klebsormidiophyceae</taxon>
        <taxon>Entransiales</taxon>
        <taxon>Entransiaceae</taxon>
        <taxon>Entransia</taxon>
    </lineage>
</organism>
<reference evidence="19" key="2">
    <citation type="submission" date="2014-01" db="EMBL/GenBank/DDBJ databases">
        <authorList>
            <person name="Li F.-W."/>
        </authorList>
    </citation>
    <scope>NUCLEOTIDE SEQUENCE</scope>
</reference>
<feature type="domain" description="PAS" evidence="17">
    <location>
        <begin position="58"/>
        <end position="107"/>
    </location>
</feature>
<evidence type="ECO:0000256" key="4">
    <source>
        <dbReference type="ARBA" id="ARBA00022527"/>
    </source>
</evidence>
<evidence type="ECO:0000256" key="15">
    <source>
        <dbReference type="SAM" id="MobiDB-lite"/>
    </source>
</evidence>
<dbReference type="InterPro" id="IPR011009">
    <property type="entry name" value="Kinase-like_dom_sf"/>
</dbReference>
<dbReference type="Pfam" id="PF13426">
    <property type="entry name" value="PAS_9"/>
    <property type="match status" value="2"/>
</dbReference>
<dbReference type="InterPro" id="IPR000700">
    <property type="entry name" value="PAS-assoc_C"/>
</dbReference>
<feature type="region of interest" description="Disordered" evidence="15">
    <location>
        <begin position="1"/>
        <end position="54"/>
    </location>
</feature>
<evidence type="ECO:0000256" key="3">
    <source>
        <dbReference type="ARBA" id="ARBA00012513"/>
    </source>
</evidence>
<keyword evidence="4" id="KW-0723">Serine/threonine-protein kinase</keyword>
<dbReference type="EMBL" id="KJ195106">
    <property type="protein sequence ID" value="AHZ63907.1"/>
    <property type="molecule type" value="mRNA"/>
</dbReference>
<evidence type="ECO:0000256" key="14">
    <source>
        <dbReference type="PROSITE-ProRule" id="PRU10141"/>
    </source>
</evidence>
<dbReference type="CDD" id="cd05574">
    <property type="entry name" value="STKc_phototropin_like"/>
    <property type="match status" value="1"/>
</dbReference>
<evidence type="ECO:0000256" key="11">
    <source>
        <dbReference type="ARBA" id="ARBA00023170"/>
    </source>
</evidence>
<evidence type="ECO:0000256" key="7">
    <source>
        <dbReference type="ARBA" id="ARBA00022679"/>
    </source>
</evidence>
<keyword evidence="8 14" id="KW-0547">Nucleotide-binding</keyword>
<gene>
    <name evidence="19" type="primary">PHOT</name>
</gene>
<dbReference type="NCBIfam" id="TIGR00229">
    <property type="entry name" value="sensory_box"/>
    <property type="match status" value="2"/>
</dbReference>
<evidence type="ECO:0000256" key="10">
    <source>
        <dbReference type="ARBA" id="ARBA00022840"/>
    </source>
</evidence>
<dbReference type="InterPro" id="IPR000719">
    <property type="entry name" value="Prot_kinase_dom"/>
</dbReference>
<accession>A0A059UF86</accession>
<evidence type="ECO:0000256" key="8">
    <source>
        <dbReference type="ARBA" id="ARBA00022741"/>
    </source>
</evidence>
<keyword evidence="7" id="KW-0808">Transferase</keyword>
<keyword evidence="5" id="KW-0600">Photoreceptor protein</keyword>
<comment type="catalytic activity">
    <reaction evidence="12">
        <text>L-threonyl-[protein] + ATP = O-phospho-L-threonyl-[protein] + ADP + H(+)</text>
        <dbReference type="Rhea" id="RHEA:46608"/>
        <dbReference type="Rhea" id="RHEA-COMP:11060"/>
        <dbReference type="Rhea" id="RHEA-COMP:11605"/>
        <dbReference type="ChEBI" id="CHEBI:15378"/>
        <dbReference type="ChEBI" id="CHEBI:30013"/>
        <dbReference type="ChEBI" id="CHEBI:30616"/>
        <dbReference type="ChEBI" id="CHEBI:61977"/>
        <dbReference type="ChEBI" id="CHEBI:456216"/>
        <dbReference type="EC" id="2.7.11.1"/>
    </reaction>
</comment>
<dbReference type="Gene3D" id="3.30.450.20">
    <property type="entry name" value="PAS domain"/>
    <property type="match status" value="2"/>
</dbReference>
<dbReference type="PROSITE" id="PS00107">
    <property type="entry name" value="PROTEIN_KINASE_ATP"/>
    <property type="match status" value="1"/>
</dbReference>
<proteinExistence type="evidence at transcript level"/>
<evidence type="ECO:0000256" key="5">
    <source>
        <dbReference type="ARBA" id="ARBA00022543"/>
    </source>
</evidence>
<keyword evidence="10 14" id="KW-0067">ATP-binding</keyword>
<feature type="domain" description="PAC" evidence="18">
    <location>
        <begin position="393"/>
        <end position="447"/>
    </location>
</feature>
<dbReference type="EC" id="2.7.11.1" evidence="3"/>
<evidence type="ECO:0000256" key="9">
    <source>
        <dbReference type="ARBA" id="ARBA00022777"/>
    </source>
</evidence>
<protein>
    <recommendedName>
        <fullName evidence="3">non-specific serine/threonine protein kinase</fullName>
        <ecNumber evidence="3">2.7.11.1</ecNumber>
    </recommendedName>
</protein>
<reference evidence="19" key="1">
    <citation type="journal article" date="2014" name="Proc. Natl. Acad. Sci. U.S.A.">
        <title>Horizontal transfer of an adaptive chimeric photoreceptor from bryophytes to ferns.</title>
        <authorList>
            <person name="Li F.W."/>
            <person name="Villarreal J.C."/>
            <person name="Kelly S."/>
            <person name="Rothfels C.J."/>
            <person name="Melkonian M."/>
            <person name="Frangedakis E."/>
            <person name="Ruhsam M."/>
            <person name="Sigel E.M."/>
            <person name="Der J.P."/>
            <person name="Pittermann J."/>
            <person name="Burge D.O."/>
            <person name="Pokorny L."/>
            <person name="Larsson A."/>
            <person name="Chen T."/>
            <person name="Weststrand S."/>
            <person name="Thomas P."/>
            <person name="Carpenter E."/>
            <person name="Zhang Y."/>
            <person name="Tian Z."/>
            <person name="Chen L."/>
            <person name="Yan Z."/>
            <person name="Zhu Y."/>
            <person name="Sun X."/>
            <person name="Wang J."/>
            <person name="Stevenson D.W."/>
            <person name="Crandall-Stotler B.J."/>
            <person name="Shaw A.J."/>
            <person name="Deyholos M.K."/>
            <person name="Soltis D.E."/>
            <person name="Graham S.W."/>
            <person name="Windham M.D."/>
            <person name="Langdale J.A."/>
            <person name="Wong G.K."/>
            <person name="Mathews S."/>
            <person name="Pryer K.M."/>
        </authorList>
    </citation>
    <scope>NUCLEOTIDE SEQUENCE</scope>
</reference>
<dbReference type="FunFam" id="1.10.510.10:FF:000121">
    <property type="entry name" value="Serine/threonine-protein kinase nrc-2"/>
    <property type="match status" value="1"/>
</dbReference>
<dbReference type="PANTHER" id="PTHR45637">
    <property type="entry name" value="FLIPPASE KINASE 1-RELATED"/>
    <property type="match status" value="1"/>
</dbReference>
<dbReference type="InterPro" id="IPR000014">
    <property type="entry name" value="PAS"/>
</dbReference>
<dbReference type="SMART" id="SM00091">
    <property type="entry name" value="PAS"/>
    <property type="match status" value="2"/>
</dbReference>
<evidence type="ECO:0000256" key="1">
    <source>
        <dbReference type="ARBA" id="ARBA00001917"/>
    </source>
</evidence>
<evidence type="ECO:0000256" key="12">
    <source>
        <dbReference type="ARBA" id="ARBA00047899"/>
    </source>
</evidence>
<dbReference type="GO" id="GO:0005524">
    <property type="term" value="F:ATP binding"/>
    <property type="evidence" value="ECO:0007669"/>
    <property type="project" value="UniProtKB-UniRule"/>
</dbReference>
<evidence type="ECO:0000313" key="19">
    <source>
        <dbReference type="EMBL" id="AHZ63907.1"/>
    </source>
</evidence>
<evidence type="ECO:0000256" key="2">
    <source>
        <dbReference type="ARBA" id="ARBA00009903"/>
    </source>
</evidence>
<dbReference type="InterPro" id="IPR001610">
    <property type="entry name" value="PAC"/>
</dbReference>
<dbReference type="GO" id="GO:0004674">
    <property type="term" value="F:protein serine/threonine kinase activity"/>
    <property type="evidence" value="ECO:0007669"/>
    <property type="project" value="UniProtKB-KW"/>
</dbReference>
<name>A0A059UF86_9VIRI</name>
<feature type="domain" description="PAS" evidence="17">
    <location>
        <begin position="319"/>
        <end position="392"/>
    </location>
</feature>
<keyword evidence="9" id="KW-0418">Kinase</keyword>
<dbReference type="PROSITE" id="PS50112">
    <property type="entry name" value="PAS"/>
    <property type="match status" value="2"/>
</dbReference>
<dbReference type="Gene3D" id="3.30.200.20">
    <property type="entry name" value="Phosphorylase Kinase, domain 1"/>
    <property type="match status" value="1"/>
</dbReference>
<dbReference type="SMART" id="SM00086">
    <property type="entry name" value="PAC"/>
    <property type="match status" value="2"/>
</dbReference>
<dbReference type="InterPro" id="IPR035965">
    <property type="entry name" value="PAS-like_dom_sf"/>
</dbReference>
<feature type="domain" description="Protein kinase" evidence="16">
    <location>
        <begin position="514"/>
        <end position="802"/>
    </location>
</feature>
<dbReference type="CDD" id="cd00130">
    <property type="entry name" value="PAS"/>
    <property type="match status" value="2"/>
</dbReference>
<comment type="similarity">
    <text evidence="2">Belongs to the protein kinase superfamily. AGC Ser/Thr protein kinase family.</text>
</comment>
<dbReference type="PROSITE" id="PS00108">
    <property type="entry name" value="PROTEIN_KINASE_ST"/>
    <property type="match status" value="1"/>
</dbReference>
<keyword evidence="11" id="KW-0675">Receptor</keyword>
<dbReference type="InterPro" id="IPR017441">
    <property type="entry name" value="Protein_kinase_ATP_BS"/>
</dbReference>
<dbReference type="PROSITE" id="PS50113">
    <property type="entry name" value="PAC"/>
    <property type="match status" value="2"/>
</dbReference>
<dbReference type="SUPFAM" id="SSF56112">
    <property type="entry name" value="Protein kinase-like (PK-like)"/>
    <property type="match status" value="1"/>
</dbReference>
<keyword evidence="5" id="KW-0157">Chromophore</keyword>
<evidence type="ECO:0000256" key="13">
    <source>
        <dbReference type="ARBA" id="ARBA00048679"/>
    </source>
</evidence>
<keyword evidence="6" id="KW-0716">Sensory transduction</keyword>
<dbReference type="PROSITE" id="PS50011">
    <property type="entry name" value="PROTEIN_KINASE_DOM"/>
    <property type="match status" value="1"/>
</dbReference>
<dbReference type="Pfam" id="PF00069">
    <property type="entry name" value="Pkinase"/>
    <property type="match status" value="1"/>
</dbReference>
<sequence length="855" mass="94319">MGIVVQAPGKGALKGAKMQDQATATGRGSAVGQPSSRNTSLDSEGGSRGTSGVSLPRVSSEVKLALSSFRHTFVVTDALSEDMPILYASDGFYKMTGYAPAETVGMNCRFLQGKHTDPSTKAKIKAAVAAGHGFCGRILNYRKDGSSFWNLLTISPIKDNNGNVVRFIGMQVEVTKTTEGDKHDDLRPSGMPTSMVNYDARLQAGARTSVVELLQALQDPSPFAMHAEEPLPPPQALGGLASLLALPRVDDTAAMFTAGDASVQEYDGIDPSGKPTAGFMSLLKFGGLPVPRKSERLFRRAVAEQAPTEEEREPVVDRKAMDLATTLERIEKNFVITDPRLPDNPIIFASDAFLQLTEYGREEILGRNCRFLQGPDTDPHVVLEIRAAIKEGRECTVQLLNYKRSGTPFWNMFHLQPVRTRQGEIQFFIGVQLDASNWGPPEEHHREKAAIVQATAGDVGEAVKDFPDPEKKPEDLWEPHTRPVRMKPHQQRKGSWAAILKVQEDAGELNLQHFTPIRPLGCGDTGSVHLVELKGTGALFALKAMDKAAMIARNKVHRVLTEREVLAAVDHPFLPTLYTSFQTKTHVCLITDFCPGGELYYVLDRQPHKRVSEDAARFYIAEVILAVEYLHLMGVTYRDLKPENILIRQDGHILLTDFDLSFLSSSAPQIKAGPPVARFLCAPSPPSLPQLLAEPTAKSNSFVGTEEYIAPEIISGKGHSSMVDWWALGIFLYEMLYGRTPFRGRNRQRTFANILVKELAFPLQPPVSAAARRLIHQLLRRDPLERLGARHGAPEIKEHLFFEDIDWPLIRSMPAPKLDVPITLIPCVPRSAQQGAQGDLEWDDGEGSVHLHDVF</sequence>